<dbReference type="EMBL" id="CP042905">
    <property type="protein sequence ID" value="QEE15818.1"/>
    <property type="molecule type" value="Genomic_DNA"/>
</dbReference>
<gene>
    <name evidence="2" type="ORF">DSAG12_01645</name>
</gene>
<dbReference type="Pfam" id="PF12146">
    <property type="entry name" value="Hydrolase_4"/>
    <property type="match status" value="1"/>
</dbReference>
<dbReference type="Gene3D" id="3.40.50.1820">
    <property type="entry name" value="alpha/beta hydrolase"/>
    <property type="match status" value="1"/>
</dbReference>
<dbReference type="InterPro" id="IPR029058">
    <property type="entry name" value="AB_hydrolase_fold"/>
</dbReference>
<keyword evidence="3" id="KW-1185">Reference proteome</keyword>
<dbReference type="PANTHER" id="PTHR11614">
    <property type="entry name" value="PHOSPHOLIPASE-RELATED"/>
    <property type="match status" value="1"/>
</dbReference>
<dbReference type="RefSeq" id="WP_147662717.1">
    <property type="nucleotide sequence ID" value="NZ_CP042905.2"/>
</dbReference>
<dbReference type="InterPro" id="IPR022742">
    <property type="entry name" value="Hydrolase_4"/>
</dbReference>
<dbReference type="PIRSF" id="PIRSF017388">
    <property type="entry name" value="Esterase_lipase"/>
    <property type="match status" value="1"/>
</dbReference>
<reference evidence="2 3" key="1">
    <citation type="journal article" date="2020" name="Nature">
        <title>Isolation of an archaeon at the prokaryote-eukaryote interface.</title>
        <authorList>
            <person name="Imachi H."/>
            <person name="Nobu M.K."/>
            <person name="Nakahara N."/>
            <person name="Morono Y."/>
            <person name="Ogawara M."/>
            <person name="Takaki Y."/>
            <person name="Takano Y."/>
            <person name="Uematsu K."/>
            <person name="Ikuta T."/>
            <person name="Ito M."/>
            <person name="Matsui Y."/>
            <person name="Miyazaki M."/>
            <person name="Murata K."/>
            <person name="Saito Y."/>
            <person name="Sakai S."/>
            <person name="Song C."/>
            <person name="Tasumi E."/>
            <person name="Yamanaka Y."/>
            <person name="Yamaguchi T."/>
            <person name="Kamagata Y."/>
            <person name="Tamaki H."/>
            <person name="Takai K."/>
        </authorList>
    </citation>
    <scope>NUCLEOTIDE SEQUENCE [LARGE SCALE GENOMIC DNA]</scope>
    <source>
        <strain evidence="2 3">MK-D1</strain>
    </source>
</reference>
<dbReference type="KEGG" id="psyt:DSAG12_01645"/>
<dbReference type="GeneID" id="41329638"/>
<organism evidence="2 3">
    <name type="scientific">Promethearchaeum syntrophicum</name>
    <dbReference type="NCBI Taxonomy" id="2594042"/>
    <lineage>
        <taxon>Archaea</taxon>
        <taxon>Promethearchaeati</taxon>
        <taxon>Promethearchaeota</taxon>
        <taxon>Promethearchaeia</taxon>
        <taxon>Promethearchaeales</taxon>
        <taxon>Promethearchaeaceae</taxon>
        <taxon>Promethearchaeum</taxon>
    </lineage>
</organism>
<keyword evidence="2" id="KW-0378">Hydrolase</keyword>
<evidence type="ECO:0000313" key="3">
    <source>
        <dbReference type="Proteomes" id="UP000321408"/>
    </source>
</evidence>
<name>A0A5B9D962_9ARCH</name>
<accession>A0A5B9D962</accession>
<evidence type="ECO:0000313" key="2">
    <source>
        <dbReference type="EMBL" id="QEE15818.1"/>
    </source>
</evidence>
<protein>
    <submittedName>
        <fullName evidence="2">Alpha/beta hydrolase</fullName>
    </submittedName>
</protein>
<dbReference type="AlphaFoldDB" id="A0A5B9D962"/>
<dbReference type="GO" id="GO:0052689">
    <property type="term" value="F:carboxylic ester hydrolase activity"/>
    <property type="evidence" value="ECO:0007669"/>
    <property type="project" value="InterPro"/>
</dbReference>
<feature type="domain" description="Serine aminopeptidase S33" evidence="1">
    <location>
        <begin position="36"/>
        <end position="247"/>
    </location>
</feature>
<proteinExistence type="predicted"/>
<dbReference type="InterPro" id="IPR051044">
    <property type="entry name" value="MAG_DAG_Lipase"/>
</dbReference>
<dbReference type="InterPro" id="IPR012354">
    <property type="entry name" value="Esterase_lipase"/>
</dbReference>
<evidence type="ECO:0000259" key="1">
    <source>
        <dbReference type="Pfam" id="PF12146"/>
    </source>
</evidence>
<sequence>MRYYSGFSPKETIPNEILFPNAVPFWLKHKSNELKKTIVICVHGHGATTYESRPIAEQIFNEGLDVVGMVLPAHGIKDINQAQKAMGKVKMEDWLNAIRKEIRKAREIYDHVFIYGQSMGGAISLVMASENLVEACAVTSPAIILPKIAGIITFLFGWLNINIRVDLENEEIFNEVYAFRNMKDTKQLVKLANYTRKNLFKIKCPTLVCHSHNDILIDPSAPELIQKKAKGSITINWYDKSSHCMPLDVSGKQIGSDIAEFFKKHLEQI</sequence>
<dbReference type="Proteomes" id="UP000321408">
    <property type="component" value="Chromosome"/>
</dbReference>
<dbReference type="SUPFAM" id="SSF53474">
    <property type="entry name" value="alpha/beta-Hydrolases"/>
    <property type="match status" value="1"/>
</dbReference>
<reference evidence="2 3" key="2">
    <citation type="journal article" date="2024" name="Int. J. Syst. Evol. Microbiol.">
        <title>Promethearchaeum syntrophicum gen. nov., sp. nov., an anaerobic, obligately syntrophic archaeon, the first isolate of the lineage 'Asgard' archaea, and proposal of the new archaeal phylum Promethearchaeota phyl. nov. and kingdom Promethearchaeati regn. nov.</title>
        <authorList>
            <person name="Imachi H."/>
            <person name="Nobu M.K."/>
            <person name="Kato S."/>
            <person name="Takaki Y."/>
            <person name="Miyazaki M."/>
            <person name="Miyata M."/>
            <person name="Ogawara M."/>
            <person name="Saito Y."/>
            <person name="Sakai S."/>
            <person name="Tahara Y.O."/>
            <person name="Takano Y."/>
            <person name="Tasumi E."/>
            <person name="Uematsu K."/>
            <person name="Yoshimura T."/>
            <person name="Itoh T."/>
            <person name="Ohkuma M."/>
            <person name="Takai K."/>
        </authorList>
    </citation>
    <scope>NUCLEOTIDE SEQUENCE [LARGE SCALE GENOMIC DNA]</scope>
    <source>
        <strain evidence="2 3">MK-D1</strain>
    </source>
</reference>